<reference evidence="1" key="1">
    <citation type="submission" date="2018-02" db="EMBL/GenBank/DDBJ databases">
        <title>The genomes of Aspergillus section Nigri reveals drivers in fungal speciation.</title>
        <authorList>
            <consortium name="DOE Joint Genome Institute"/>
            <person name="Vesth T.C."/>
            <person name="Nybo J."/>
            <person name="Theobald S."/>
            <person name="Brandl J."/>
            <person name="Frisvad J.C."/>
            <person name="Nielsen K.F."/>
            <person name="Lyhne E.K."/>
            <person name="Kogle M.E."/>
            <person name="Kuo A."/>
            <person name="Riley R."/>
            <person name="Clum A."/>
            <person name="Nolan M."/>
            <person name="Lipzen A."/>
            <person name="Salamov A."/>
            <person name="Henrissat B."/>
            <person name="Wiebenga A."/>
            <person name="De vries R.P."/>
            <person name="Grigoriev I.V."/>
            <person name="Mortensen U.H."/>
            <person name="Andersen M.R."/>
            <person name="Baker S.E."/>
        </authorList>
    </citation>
    <scope>NUCLEOTIDE SEQUENCE</scope>
    <source>
        <strain evidence="1">CBS 121060</strain>
    </source>
</reference>
<dbReference type="Proteomes" id="UP000249661">
    <property type="component" value="Unassembled WGS sequence"/>
</dbReference>
<sequence length="386" mass="43125">MAFALICNSYKSCVPSHPFPSFRDPSTAHHQCIQIESNDIQALDDHIVIIFESTIMATMDKIFAGYSARKAALEAITSNPFTQGIAWIEGNLIPLHEAHIPLLDEGFLHGDLTYDVPAVWDGRFFRLDDHLSRLELSCAKLRMRLPIPRDEIKRILVDMVIRSDLRDAYVELIVTRGLQGIRGSKDPLSLTNNLYLFIKPYVWVMEPKVQRTGGHAVVARTVRRVPPGAIDPTVKNLQWGDLVRGALEAADRGATYPFLTDGDAHLTEGSGYNIVLVKDGVIYTPDRGVLHGVTRKSVMEIARGMGVPVRLEPTPVDLAYQADEIFMCTTAGGIMPITTLDGRRVGDGKVGPLTRMIWYKYWDMHYDPAYSFAIQYKGSSNNRAKL</sequence>
<proteinExistence type="predicted"/>
<keyword evidence="2" id="KW-1185">Reference proteome</keyword>
<name>A0ACD1H268_9EURO</name>
<gene>
    <name evidence="1" type="ORF">BO66DRAFT_422048</name>
</gene>
<accession>A0ACD1H268</accession>
<protein>
    <submittedName>
        <fullName evidence="1">D-aminoacid aminotransferase-like PLP-dependent enzyme</fullName>
    </submittedName>
</protein>
<organism evidence="1 2">
    <name type="scientific">Aspergillus aculeatinus CBS 121060</name>
    <dbReference type="NCBI Taxonomy" id="1448322"/>
    <lineage>
        <taxon>Eukaryota</taxon>
        <taxon>Fungi</taxon>
        <taxon>Dikarya</taxon>
        <taxon>Ascomycota</taxon>
        <taxon>Pezizomycotina</taxon>
        <taxon>Eurotiomycetes</taxon>
        <taxon>Eurotiomycetidae</taxon>
        <taxon>Eurotiales</taxon>
        <taxon>Aspergillaceae</taxon>
        <taxon>Aspergillus</taxon>
        <taxon>Aspergillus subgen. Circumdati</taxon>
    </lineage>
</organism>
<dbReference type="EMBL" id="KZ824972">
    <property type="protein sequence ID" value="RAH67706.1"/>
    <property type="molecule type" value="Genomic_DNA"/>
</dbReference>
<evidence type="ECO:0000313" key="1">
    <source>
        <dbReference type="EMBL" id="RAH67706.1"/>
    </source>
</evidence>
<evidence type="ECO:0000313" key="2">
    <source>
        <dbReference type="Proteomes" id="UP000249661"/>
    </source>
</evidence>